<protein>
    <submittedName>
        <fullName evidence="2">Uncharacterized protein</fullName>
    </submittedName>
</protein>
<feature type="transmembrane region" description="Helical" evidence="1">
    <location>
        <begin position="102"/>
        <end position="119"/>
    </location>
</feature>
<evidence type="ECO:0000313" key="3">
    <source>
        <dbReference type="Proteomes" id="UP000177626"/>
    </source>
</evidence>
<organism evidence="2 3">
    <name type="scientific">Candidatus Komeilibacteria bacterium RIFOXYC1_FULL_37_11</name>
    <dbReference type="NCBI Taxonomy" id="1798555"/>
    <lineage>
        <taxon>Bacteria</taxon>
        <taxon>Candidatus Komeiliibacteriota</taxon>
    </lineage>
</organism>
<dbReference type="EMBL" id="MHKQ01000023">
    <property type="protein sequence ID" value="OGY93388.1"/>
    <property type="molecule type" value="Genomic_DNA"/>
</dbReference>
<evidence type="ECO:0000256" key="1">
    <source>
        <dbReference type="SAM" id="Phobius"/>
    </source>
</evidence>
<proteinExistence type="predicted"/>
<feature type="transmembrane region" description="Helical" evidence="1">
    <location>
        <begin position="182"/>
        <end position="205"/>
    </location>
</feature>
<feature type="transmembrane region" description="Helical" evidence="1">
    <location>
        <begin position="44"/>
        <end position="67"/>
    </location>
</feature>
<accession>A0A1G2BWE5</accession>
<feature type="transmembrane region" description="Helical" evidence="1">
    <location>
        <begin position="140"/>
        <end position="162"/>
    </location>
</feature>
<feature type="transmembrane region" description="Helical" evidence="1">
    <location>
        <begin position="79"/>
        <end position="96"/>
    </location>
</feature>
<gene>
    <name evidence="2" type="ORF">A2406_00145</name>
</gene>
<name>A0A1G2BWE5_9BACT</name>
<keyword evidence="1" id="KW-1133">Transmembrane helix</keyword>
<dbReference type="Proteomes" id="UP000177626">
    <property type="component" value="Unassembled WGS sequence"/>
</dbReference>
<sequence length="269" mass="30537">MWRWCATTFFVSLLFSILVAIFHPWNLVLPQQAPWLVPPITPAWLVWPIANSLLVLIFVWVKTNALALQPFWDKTRWHSYLRAVLQALFITAFSSSYDLHTFVISSIVISVFISAYFSSDFDATKRHYLISTYDDEVPNTFSYGFGSTMVFFYTLIVLSGLANLTTSLSVKQALLIFLFTPLIYPVSIIVMTLVVLLLLLIARGLKHLLATGRLYFWPLLRQVGQWTLSLAINILVATGLLITLLCLVIAGLWKGACRGKHWLLPTHQS</sequence>
<keyword evidence="1" id="KW-0812">Transmembrane</keyword>
<reference evidence="2 3" key="1">
    <citation type="journal article" date="2016" name="Nat. Commun.">
        <title>Thousands of microbial genomes shed light on interconnected biogeochemical processes in an aquifer system.</title>
        <authorList>
            <person name="Anantharaman K."/>
            <person name="Brown C.T."/>
            <person name="Hug L.A."/>
            <person name="Sharon I."/>
            <person name="Castelle C.J."/>
            <person name="Probst A.J."/>
            <person name="Thomas B.C."/>
            <person name="Singh A."/>
            <person name="Wilkins M.J."/>
            <person name="Karaoz U."/>
            <person name="Brodie E.L."/>
            <person name="Williams K.H."/>
            <person name="Hubbard S.S."/>
            <person name="Banfield J.F."/>
        </authorList>
    </citation>
    <scope>NUCLEOTIDE SEQUENCE [LARGE SCALE GENOMIC DNA]</scope>
</reference>
<evidence type="ECO:0000313" key="2">
    <source>
        <dbReference type="EMBL" id="OGY93388.1"/>
    </source>
</evidence>
<keyword evidence="1" id="KW-0472">Membrane</keyword>
<comment type="caution">
    <text evidence="2">The sequence shown here is derived from an EMBL/GenBank/DDBJ whole genome shotgun (WGS) entry which is preliminary data.</text>
</comment>
<dbReference type="AlphaFoldDB" id="A0A1G2BWE5"/>
<feature type="transmembrane region" description="Helical" evidence="1">
    <location>
        <begin position="226"/>
        <end position="253"/>
    </location>
</feature>